<reference evidence="1 2" key="1">
    <citation type="submission" date="2020-06" db="EMBL/GenBank/DDBJ databases">
        <title>Schlegella sp. ID0723 isolated from air conditioner.</title>
        <authorList>
            <person name="Kim D.Y."/>
            <person name="Kim D.-U."/>
        </authorList>
    </citation>
    <scope>NUCLEOTIDE SEQUENCE [LARGE SCALE GENOMIC DNA]</scope>
    <source>
        <strain evidence="1 2">ID0723</strain>
    </source>
</reference>
<dbReference type="Proteomes" id="UP000529637">
    <property type="component" value="Unassembled WGS sequence"/>
</dbReference>
<keyword evidence="1" id="KW-0489">Methyltransferase</keyword>
<organism evidence="1 2">
    <name type="scientific">Piscinibacter koreensis</name>
    <dbReference type="NCBI Taxonomy" id="2742824"/>
    <lineage>
        <taxon>Bacteria</taxon>
        <taxon>Pseudomonadati</taxon>
        <taxon>Pseudomonadota</taxon>
        <taxon>Betaproteobacteria</taxon>
        <taxon>Burkholderiales</taxon>
        <taxon>Sphaerotilaceae</taxon>
        <taxon>Piscinibacter</taxon>
    </lineage>
</organism>
<dbReference type="SUPFAM" id="SSF53335">
    <property type="entry name" value="S-adenosyl-L-methionine-dependent methyltransferases"/>
    <property type="match status" value="1"/>
</dbReference>
<dbReference type="EMBL" id="JABWMJ010000002">
    <property type="protein sequence ID" value="NUZ05152.1"/>
    <property type="molecule type" value="Genomic_DNA"/>
</dbReference>
<name>A0A7Y6NL86_9BURK</name>
<dbReference type="Pfam" id="PF13578">
    <property type="entry name" value="Methyltransf_24"/>
    <property type="match status" value="1"/>
</dbReference>
<sequence>MDQLVRFARRCKRRLVRSLAPQALDPYVTFYPPGHFYSPLPDEQFVKQNKAALFDSSVKEIPGIDNCVERQLELLEAMAVHYTNLDFPDTETPGHRYCYENPYFSYGDSIVLALLMQHVRPRRIIEVGSGHSSAAMLDVDDRFLGSSTEFDFIDPYPERLLGLLRSEDRERCTVHAKPVQDVPLELFDKLEANDILFIDSSHVAKIGSDVVHLLTYVLPRLKRGVLVHVHDIFWPFEYPKMWLMQGRAWNENYMLKAFLQFNDRFRIVFFSSYLAIHHADAIRRHMPRFEKNPAGGIWLAMK</sequence>
<protein>
    <submittedName>
        <fullName evidence="1">Class I SAM-dependent methyltransferase</fullName>
    </submittedName>
</protein>
<keyword evidence="1" id="KW-0808">Transferase</keyword>
<evidence type="ECO:0000313" key="1">
    <source>
        <dbReference type="EMBL" id="NUZ05152.1"/>
    </source>
</evidence>
<dbReference type="RefSeq" id="WP_176066779.1">
    <property type="nucleotide sequence ID" value="NZ_JABWMJ010000002.1"/>
</dbReference>
<comment type="caution">
    <text evidence="1">The sequence shown here is derived from an EMBL/GenBank/DDBJ whole genome shotgun (WGS) entry which is preliminary data.</text>
</comment>
<dbReference type="GO" id="GO:0008168">
    <property type="term" value="F:methyltransferase activity"/>
    <property type="evidence" value="ECO:0007669"/>
    <property type="project" value="UniProtKB-KW"/>
</dbReference>
<keyword evidence="2" id="KW-1185">Reference proteome</keyword>
<accession>A0A7Y6NL86</accession>
<gene>
    <name evidence="1" type="ORF">HQN59_05180</name>
</gene>
<dbReference type="InterPro" id="IPR029063">
    <property type="entry name" value="SAM-dependent_MTases_sf"/>
</dbReference>
<dbReference type="GO" id="GO:0032259">
    <property type="term" value="P:methylation"/>
    <property type="evidence" value="ECO:0007669"/>
    <property type="project" value="UniProtKB-KW"/>
</dbReference>
<dbReference type="AlphaFoldDB" id="A0A7Y6NL86"/>
<evidence type="ECO:0000313" key="2">
    <source>
        <dbReference type="Proteomes" id="UP000529637"/>
    </source>
</evidence>
<dbReference type="Gene3D" id="3.40.50.150">
    <property type="entry name" value="Vaccinia Virus protein VP39"/>
    <property type="match status" value="1"/>
</dbReference>
<proteinExistence type="predicted"/>